<keyword evidence="3 9" id="KW-0479">Metal-binding</keyword>
<dbReference type="AlphaFoldDB" id="A0AAU8DTF8"/>
<evidence type="ECO:0000256" key="5">
    <source>
        <dbReference type="ARBA" id="ARBA00029882"/>
    </source>
</evidence>
<comment type="function">
    <text evidence="9">Involved in coproporphyrin-dependent heme b biosynthesis. Catalyzes the decarboxylation of Fe-coproporphyrin III (coproheme) to heme b (protoheme IX), the last step of the pathway. The reaction occurs in a stepwise manner with a three-propionate intermediate.</text>
</comment>
<evidence type="ECO:0000256" key="8">
    <source>
        <dbReference type="ARBA" id="ARBA00050019"/>
    </source>
</evidence>
<evidence type="ECO:0000256" key="4">
    <source>
        <dbReference type="ARBA" id="ARBA00023004"/>
    </source>
</evidence>
<dbReference type="PANTHER" id="PTHR36843:SF1">
    <property type="entry name" value="COPROHEME DECARBOXYLASE"/>
    <property type="match status" value="1"/>
</dbReference>
<evidence type="ECO:0000313" key="11">
    <source>
        <dbReference type="EMBL" id="XCG65124.1"/>
    </source>
</evidence>
<keyword evidence="4 9" id="KW-0408">Iron</keyword>
<comment type="catalytic activity">
    <reaction evidence="7">
        <text>Fe-coproporphyrin III + 2 H2O2 + 2 H(+) = heme b + 2 CO2 + 4 H2O</text>
        <dbReference type="Rhea" id="RHEA:56516"/>
        <dbReference type="ChEBI" id="CHEBI:15377"/>
        <dbReference type="ChEBI" id="CHEBI:15378"/>
        <dbReference type="ChEBI" id="CHEBI:16240"/>
        <dbReference type="ChEBI" id="CHEBI:16526"/>
        <dbReference type="ChEBI" id="CHEBI:60344"/>
        <dbReference type="ChEBI" id="CHEBI:68438"/>
        <dbReference type="EC" id="1.3.98.5"/>
    </reaction>
    <physiologicalReaction direction="left-to-right" evidence="7">
        <dbReference type="Rhea" id="RHEA:56517"/>
    </physiologicalReaction>
</comment>
<evidence type="ECO:0000256" key="6">
    <source>
        <dbReference type="ARBA" id="ARBA00030236"/>
    </source>
</evidence>
<evidence type="ECO:0000256" key="3">
    <source>
        <dbReference type="ARBA" id="ARBA00022723"/>
    </source>
</evidence>
<keyword evidence="9" id="KW-0350">Heme biosynthesis</keyword>
<dbReference type="GO" id="GO:0006785">
    <property type="term" value="P:heme B biosynthetic process"/>
    <property type="evidence" value="ECO:0007669"/>
    <property type="project" value="UniProtKB-UniRule"/>
</dbReference>
<dbReference type="NCBIfam" id="NF042928">
    <property type="entry name" value="HemQ_actino"/>
    <property type="match status" value="1"/>
</dbReference>
<gene>
    <name evidence="11" type="primary">hemQ</name>
    <name evidence="9" type="synonym">chdC</name>
    <name evidence="11" type="ORF">ABLG96_07450</name>
</gene>
<dbReference type="InterPro" id="IPR010644">
    <property type="entry name" value="ChdC/CLD"/>
</dbReference>
<evidence type="ECO:0000256" key="10">
    <source>
        <dbReference type="SAM" id="MobiDB-lite"/>
    </source>
</evidence>
<dbReference type="Pfam" id="PF06778">
    <property type="entry name" value="Chlor_dismutase"/>
    <property type="match status" value="1"/>
</dbReference>
<comment type="cofactor">
    <cofactor evidence="9">
        <name>Fe-coproporphyrin III</name>
        <dbReference type="ChEBI" id="CHEBI:68438"/>
    </cofactor>
    <text evidence="9">Fe-coproporphyrin III acts as both substrate and redox cofactor.</text>
</comment>
<accession>A0AAU8DTF8</accession>
<dbReference type="EMBL" id="CP159218">
    <property type="protein sequence ID" value="XCG65124.1"/>
    <property type="molecule type" value="Genomic_DNA"/>
</dbReference>
<evidence type="ECO:0000256" key="7">
    <source>
        <dbReference type="ARBA" id="ARBA00049896"/>
    </source>
</evidence>
<protein>
    <recommendedName>
        <fullName evidence="1 9">Coproheme decarboxylase</fullName>
        <ecNumber evidence="8 9">1.3.98.5</ecNumber>
    </recommendedName>
    <alternativeName>
        <fullName evidence="5 9">Coproheme III oxidative decarboxylase</fullName>
    </alternativeName>
    <alternativeName>
        <fullName evidence="6 9">Hydrogen peroxide-dependent heme synthase</fullName>
    </alternativeName>
</protein>
<dbReference type="PANTHER" id="PTHR36843">
    <property type="entry name" value="HEME-DEPENDENT PEROXIDASE YWFI-RELATED"/>
    <property type="match status" value="1"/>
</dbReference>
<reference evidence="11" key="1">
    <citation type="submission" date="2024-05" db="EMBL/GenBank/DDBJ databases">
        <authorList>
            <person name="Cai S.Y."/>
            <person name="Jin L.M."/>
            <person name="Li H.R."/>
        </authorList>
    </citation>
    <scope>NUCLEOTIDE SEQUENCE</scope>
    <source>
        <strain evidence="11">A5-74</strain>
    </source>
</reference>
<dbReference type="GO" id="GO:0020037">
    <property type="term" value="F:heme binding"/>
    <property type="evidence" value="ECO:0007669"/>
    <property type="project" value="InterPro"/>
</dbReference>
<feature type="region of interest" description="Disordered" evidence="10">
    <location>
        <begin position="1"/>
        <end position="30"/>
    </location>
</feature>
<dbReference type="InterPro" id="IPR011008">
    <property type="entry name" value="Dimeric_a/b-barrel"/>
</dbReference>
<name>A0AAU8DTF8_9ACTN</name>
<organism evidence="11">
    <name type="scientific">Nakamurella sp. A5-74</name>
    <dbReference type="NCBI Taxonomy" id="3158264"/>
    <lineage>
        <taxon>Bacteria</taxon>
        <taxon>Bacillati</taxon>
        <taxon>Actinomycetota</taxon>
        <taxon>Actinomycetes</taxon>
        <taxon>Nakamurellales</taxon>
        <taxon>Nakamurellaceae</taxon>
        <taxon>Nakamurella</taxon>
    </lineage>
</organism>
<dbReference type="EC" id="1.3.98.5" evidence="8 9"/>
<keyword evidence="9 11" id="KW-0560">Oxidoreductase</keyword>
<proteinExistence type="inferred from homology"/>
<dbReference type="GO" id="GO:0016634">
    <property type="term" value="F:oxidoreductase activity, acting on the CH-CH group of donors, oxygen as acceptor"/>
    <property type="evidence" value="ECO:0007669"/>
    <property type="project" value="UniProtKB-UniRule"/>
</dbReference>
<keyword evidence="2 9" id="KW-0349">Heme</keyword>
<dbReference type="GO" id="GO:0046872">
    <property type="term" value="F:metal ion binding"/>
    <property type="evidence" value="ECO:0007669"/>
    <property type="project" value="UniProtKB-KW"/>
</dbReference>
<dbReference type="RefSeq" id="WP_353650735.1">
    <property type="nucleotide sequence ID" value="NZ_CP159218.1"/>
</dbReference>
<evidence type="ECO:0000256" key="2">
    <source>
        <dbReference type="ARBA" id="ARBA00022617"/>
    </source>
</evidence>
<evidence type="ECO:0000256" key="9">
    <source>
        <dbReference type="HAMAP-Rule" id="MF_02244"/>
    </source>
</evidence>
<dbReference type="Gene3D" id="3.30.70.1030">
    <property type="entry name" value="Apc35880, domain 1"/>
    <property type="match status" value="2"/>
</dbReference>
<comment type="similarity">
    <text evidence="9">Belongs to the ChdC family. Type 2 subfamily.</text>
</comment>
<comment type="catalytic activity">
    <reaction evidence="9">
        <text>Fe-coproporphyrin III + H2O2 + H(+) = harderoheme III + CO2 + 2 H2O</text>
        <dbReference type="Rhea" id="RHEA:57940"/>
        <dbReference type="ChEBI" id="CHEBI:15377"/>
        <dbReference type="ChEBI" id="CHEBI:15378"/>
        <dbReference type="ChEBI" id="CHEBI:16240"/>
        <dbReference type="ChEBI" id="CHEBI:16526"/>
        <dbReference type="ChEBI" id="CHEBI:68438"/>
        <dbReference type="ChEBI" id="CHEBI:142463"/>
    </reaction>
</comment>
<dbReference type="SUPFAM" id="SSF54909">
    <property type="entry name" value="Dimeric alpha+beta barrel"/>
    <property type="match status" value="1"/>
</dbReference>
<dbReference type="HAMAP" id="MF_02244">
    <property type="entry name" value="Coproheme_decarbox_2"/>
    <property type="match status" value="1"/>
</dbReference>
<sequence>MSSEQSVPQHDHPHHDIAAGTDEPTGAGTATGDSITYTLYSVYSRAEQPGANAADCTAELDELIGQLTDQGVVIRGFYDVSGLRTDADLMIWWHAPSAEVLQAAARRFRRTALGRALEGTWSAMGVHRTAEFNRSHIPAFLAGLPAQRWLSVYPFVRSYEWYLLPDAERRDLLREHGMLGREYDQVLANTTAAFSLGDYEWLLALESADLHDIVDLMRHLRSSETRRHVREEVPFFTGRRIEIDEIHEVLL</sequence>
<comment type="catalytic activity">
    <reaction evidence="9">
        <text>harderoheme III + H2O2 + H(+) = heme b + CO2 + 2 H2O</text>
        <dbReference type="Rhea" id="RHEA:57944"/>
        <dbReference type="ChEBI" id="CHEBI:15377"/>
        <dbReference type="ChEBI" id="CHEBI:15378"/>
        <dbReference type="ChEBI" id="CHEBI:16240"/>
        <dbReference type="ChEBI" id="CHEBI:16526"/>
        <dbReference type="ChEBI" id="CHEBI:60344"/>
        <dbReference type="ChEBI" id="CHEBI:142463"/>
    </reaction>
</comment>
<evidence type="ECO:0000256" key="1">
    <source>
        <dbReference type="ARBA" id="ARBA00014413"/>
    </source>
</evidence>
<feature type="binding site" description="axial binding residue" evidence="9">
    <location>
        <position position="176"/>
    </location>
    <ligand>
        <name>Fe-coproporphyrin III</name>
        <dbReference type="ChEBI" id="CHEBI:68438"/>
    </ligand>
    <ligandPart>
        <name>Fe</name>
        <dbReference type="ChEBI" id="CHEBI:18248"/>
    </ligandPart>
</feature>
<comment type="pathway">
    <text evidence="9">Porphyrin-containing compound metabolism; protoheme biosynthesis.</text>
</comment>
<feature type="active site" evidence="9">
    <location>
        <position position="153"/>
    </location>
</feature>